<name>A0A1H8MW49_9BACI</name>
<dbReference type="Pfam" id="PF06691">
    <property type="entry name" value="DUF1189"/>
    <property type="match status" value="1"/>
</dbReference>
<feature type="transmembrane region" description="Helical" evidence="1">
    <location>
        <begin position="240"/>
        <end position="260"/>
    </location>
</feature>
<dbReference type="Proteomes" id="UP000199300">
    <property type="component" value="Unassembled WGS sequence"/>
</dbReference>
<protein>
    <submittedName>
        <fullName evidence="2">Maltodextrin utilization protein YvdJ</fullName>
    </submittedName>
</protein>
<dbReference type="InterPro" id="IPR009574">
    <property type="entry name" value="DUF1189"/>
</dbReference>
<evidence type="ECO:0000313" key="2">
    <source>
        <dbReference type="EMBL" id="SEO21453.1"/>
    </source>
</evidence>
<keyword evidence="3" id="KW-1185">Reference proteome</keyword>
<gene>
    <name evidence="2" type="ORF">SAMN04488134_10520</name>
</gene>
<feature type="transmembrane region" description="Helical" evidence="1">
    <location>
        <begin position="212"/>
        <end position="234"/>
    </location>
</feature>
<feature type="transmembrane region" description="Helical" evidence="1">
    <location>
        <begin position="169"/>
        <end position="200"/>
    </location>
</feature>
<dbReference type="STRING" id="872970.SAMN04488134_10520"/>
<reference evidence="2 3" key="1">
    <citation type="submission" date="2016-10" db="EMBL/GenBank/DDBJ databases">
        <authorList>
            <person name="de Groot N.N."/>
        </authorList>
    </citation>
    <scope>NUCLEOTIDE SEQUENCE [LARGE SCALE GENOMIC DNA]</scope>
    <source>
        <strain evidence="2 3">CGMCC 1.10434</strain>
    </source>
</reference>
<keyword evidence="1" id="KW-0472">Membrane</keyword>
<evidence type="ECO:0000313" key="3">
    <source>
        <dbReference type="Proteomes" id="UP000199300"/>
    </source>
</evidence>
<proteinExistence type="predicted"/>
<dbReference type="EMBL" id="FODJ01000005">
    <property type="protein sequence ID" value="SEO21453.1"/>
    <property type="molecule type" value="Genomic_DNA"/>
</dbReference>
<dbReference type="OrthoDB" id="2287686at2"/>
<dbReference type="RefSeq" id="WP_091496780.1">
    <property type="nucleotide sequence ID" value="NZ_FODJ01000005.1"/>
</dbReference>
<accession>A0A1H8MW49</accession>
<feature type="transmembrane region" description="Helical" evidence="1">
    <location>
        <begin position="26"/>
        <end position="45"/>
    </location>
</feature>
<organism evidence="2 3">
    <name type="scientific">Amphibacillus marinus</name>
    <dbReference type="NCBI Taxonomy" id="872970"/>
    <lineage>
        <taxon>Bacteria</taxon>
        <taxon>Bacillati</taxon>
        <taxon>Bacillota</taxon>
        <taxon>Bacilli</taxon>
        <taxon>Bacillales</taxon>
        <taxon>Bacillaceae</taxon>
        <taxon>Amphibacillus</taxon>
    </lineage>
</organism>
<sequence length="272" mass="31052">MTIARFPFNYFINIVTPTRAFLNRRAIGWPTIVILLVFLNALITIPVSLHFAKSDEIGIEQFYPKSFKMIDAETHAYLSDIANEDGVIQTESAVLLKKEEGVVSIGEPNEEVVEDHRVTVIFKADEFIIKEDSLPELSVFYTTDFSPDQTTPAELRSELNRQWRINNQVYIVAIMTFLISSMTFIMLVFLVMGSALFLYVTKKSQLTSITSYKESVAIILYGLGIPTFVAFIFGLVQFDIIWMMTIQTIGLAIMIVMMYFKTKFSDREQISI</sequence>
<keyword evidence="1" id="KW-0812">Transmembrane</keyword>
<dbReference type="AlphaFoldDB" id="A0A1H8MW49"/>
<evidence type="ECO:0000256" key="1">
    <source>
        <dbReference type="SAM" id="Phobius"/>
    </source>
</evidence>
<keyword evidence="1" id="KW-1133">Transmembrane helix</keyword>